<dbReference type="GO" id="GO:0016020">
    <property type="term" value="C:membrane"/>
    <property type="evidence" value="ECO:0007669"/>
    <property type="project" value="UniProtKB-UniRule"/>
</dbReference>
<proteinExistence type="predicted"/>
<keyword evidence="1 2" id="KW-0812">Transmembrane</keyword>
<dbReference type="PROSITE" id="PS51846">
    <property type="entry name" value="CNNM"/>
    <property type="match status" value="1"/>
</dbReference>
<feature type="transmembrane region" description="Helical" evidence="2">
    <location>
        <begin position="56"/>
        <end position="80"/>
    </location>
</feature>
<gene>
    <name evidence="4" type="primary">ytfL_1</name>
    <name evidence="4" type="ORF">NCTC129_02521</name>
</gene>
<keyword evidence="1 2" id="KW-0472">Membrane</keyword>
<evidence type="ECO:0000256" key="2">
    <source>
        <dbReference type="SAM" id="Phobius"/>
    </source>
</evidence>
<feature type="transmembrane region" description="Helical" evidence="2">
    <location>
        <begin position="100"/>
        <end position="120"/>
    </location>
</feature>
<dbReference type="AlphaFoldDB" id="A0A447MZ64"/>
<dbReference type="InterPro" id="IPR051676">
    <property type="entry name" value="UPF0053_domain"/>
</dbReference>
<dbReference type="Pfam" id="PF01595">
    <property type="entry name" value="CNNM"/>
    <property type="match status" value="1"/>
</dbReference>
<feature type="transmembrane region" description="Helical" evidence="2">
    <location>
        <begin position="6"/>
        <end position="27"/>
    </location>
</feature>
<sequence length="154" mass="16660">MLNSIFIIFCLIAVSAFFSISEISLAASRKIKLKLLADEGSINAQRVLKMQENPGMFFTVVQIGLNAVAILGGIVGDAAFSPAFSALFSHYMSPELSEQLSFILSFSLVTGLFILFAGFNPETHRYDCARSCGFAYHQPDALLPVRFSPAGVAV</sequence>
<organism evidence="4 5">
    <name type="scientific">Salmonella enterica I</name>
    <dbReference type="NCBI Taxonomy" id="59201"/>
    <lineage>
        <taxon>Bacteria</taxon>
        <taxon>Pseudomonadati</taxon>
        <taxon>Pseudomonadota</taxon>
        <taxon>Gammaproteobacteria</taxon>
        <taxon>Enterobacterales</taxon>
        <taxon>Enterobacteriaceae</taxon>
        <taxon>Salmonella</taxon>
    </lineage>
</organism>
<dbReference type="PANTHER" id="PTHR43099">
    <property type="entry name" value="UPF0053 PROTEIN YRKA"/>
    <property type="match status" value="1"/>
</dbReference>
<keyword evidence="1 2" id="KW-1133">Transmembrane helix</keyword>
<evidence type="ECO:0000313" key="4">
    <source>
        <dbReference type="EMBL" id="VDZ96365.1"/>
    </source>
</evidence>
<name>A0A447MZ64_SALET</name>
<feature type="domain" description="CNNM transmembrane" evidence="3">
    <location>
        <begin position="1"/>
        <end position="154"/>
    </location>
</feature>
<dbReference type="InterPro" id="IPR002550">
    <property type="entry name" value="CNNM"/>
</dbReference>
<evidence type="ECO:0000259" key="3">
    <source>
        <dbReference type="PROSITE" id="PS51846"/>
    </source>
</evidence>
<reference evidence="4 5" key="1">
    <citation type="submission" date="2018-12" db="EMBL/GenBank/DDBJ databases">
        <authorList>
            <consortium name="Pathogen Informatics"/>
        </authorList>
    </citation>
    <scope>NUCLEOTIDE SEQUENCE [LARGE SCALE GENOMIC DNA]</scope>
    <source>
        <strain evidence="4 5">NCTC129</strain>
    </source>
</reference>
<evidence type="ECO:0000313" key="5">
    <source>
        <dbReference type="Proteomes" id="UP000282086"/>
    </source>
</evidence>
<protein>
    <submittedName>
        <fullName evidence="4">Membrane protein</fullName>
    </submittedName>
</protein>
<accession>A0A447MZ64</accession>
<evidence type="ECO:0000256" key="1">
    <source>
        <dbReference type="PROSITE-ProRule" id="PRU01193"/>
    </source>
</evidence>
<dbReference type="PANTHER" id="PTHR43099:SF5">
    <property type="entry name" value="HLYC_CORC FAMILY TRANSPORTER"/>
    <property type="match status" value="1"/>
</dbReference>
<dbReference type="EMBL" id="LR134140">
    <property type="protein sequence ID" value="VDZ96365.1"/>
    <property type="molecule type" value="Genomic_DNA"/>
</dbReference>
<dbReference type="Proteomes" id="UP000282086">
    <property type="component" value="Chromosome"/>
</dbReference>